<dbReference type="InterPro" id="IPR032675">
    <property type="entry name" value="LRR_dom_sf"/>
</dbReference>
<sequence>MTAHDPVTHALGRYPEGVEGVYDTYAGLPVTGISDLGPDGEPPSAADHAWRLWDYLEYGAKDGVAESVRRFFGEVDTRRVRAVVVPEYTGRGGSLGDAVRLLAEHADDLPELRAVFLGAVRGDMYQISWIEHGDVTPLLEAFPKLERLEVCGNSQEGLRLRPVRHDALRMLRFESGG</sequence>
<reference evidence="1 2" key="1">
    <citation type="submission" date="2018-09" db="EMBL/GenBank/DDBJ databases">
        <title>YIM 75507 draft genome.</title>
        <authorList>
            <person name="Tang S."/>
            <person name="Feng Y."/>
        </authorList>
    </citation>
    <scope>NUCLEOTIDE SEQUENCE [LARGE SCALE GENOMIC DNA]</scope>
    <source>
        <strain evidence="1 2">YIM 75507</strain>
    </source>
</reference>
<evidence type="ECO:0000313" key="2">
    <source>
        <dbReference type="Proteomes" id="UP000265768"/>
    </source>
</evidence>
<gene>
    <name evidence="1" type="ORF">D5H75_30940</name>
</gene>
<name>A0A3A4A892_9ACTN</name>
<proteinExistence type="predicted"/>
<feature type="non-terminal residue" evidence="1">
    <location>
        <position position="177"/>
    </location>
</feature>
<evidence type="ECO:0000313" key="1">
    <source>
        <dbReference type="EMBL" id="RJL24251.1"/>
    </source>
</evidence>
<dbReference type="Proteomes" id="UP000265768">
    <property type="component" value="Unassembled WGS sequence"/>
</dbReference>
<dbReference type="AlphaFoldDB" id="A0A3A4A892"/>
<accession>A0A3A4A892</accession>
<organism evidence="1 2">
    <name type="scientific">Bailinhaonella thermotolerans</name>
    <dbReference type="NCBI Taxonomy" id="1070861"/>
    <lineage>
        <taxon>Bacteria</taxon>
        <taxon>Bacillati</taxon>
        <taxon>Actinomycetota</taxon>
        <taxon>Actinomycetes</taxon>
        <taxon>Streptosporangiales</taxon>
        <taxon>Streptosporangiaceae</taxon>
        <taxon>Bailinhaonella</taxon>
    </lineage>
</organism>
<protein>
    <recommendedName>
        <fullName evidence="3">Leucine-rich repeat domain-containing protein</fullName>
    </recommendedName>
</protein>
<keyword evidence="2" id="KW-1185">Reference proteome</keyword>
<dbReference type="EMBL" id="QZEY01000016">
    <property type="protein sequence ID" value="RJL24251.1"/>
    <property type="molecule type" value="Genomic_DNA"/>
</dbReference>
<dbReference type="Gene3D" id="3.80.10.10">
    <property type="entry name" value="Ribonuclease Inhibitor"/>
    <property type="match status" value="1"/>
</dbReference>
<evidence type="ECO:0008006" key="3">
    <source>
        <dbReference type="Google" id="ProtNLM"/>
    </source>
</evidence>
<comment type="caution">
    <text evidence="1">The sequence shown here is derived from an EMBL/GenBank/DDBJ whole genome shotgun (WGS) entry which is preliminary data.</text>
</comment>